<dbReference type="GO" id="GO:0005737">
    <property type="term" value="C:cytoplasm"/>
    <property type="evidence" value="ECO:0007669"/>
    <property type="project" value="TreeGrafter"/>
</dbReference>
<dbReference type="SUPFAM" id="SSF52833">
    <property type="entry name" value="Thioredoxin-like"/>
    <property type="match status" value="1"/>
</dbReference>
<evidence type="ECO:0000259" key="2">
    <source>
        <dbReference type="PROSITE" id="PS50405"/>
    </source>
</evidence>
<dbReference type="GO" id="GO:0016740">
    <property type="term" value="F:transferase activity"/>
    <property type="evidence" value="ECO:0007669"/>
    <property type="project" value="UniProtKB-KW"/>
</dbReference>
<evidence type="ECO:0000313" key="3">
    <source>
        <dbReference type="EMBL" id="RVT93950.1"/>
    </source>
</evidence>
<dbReference type="OrthoDB" id="9813092at2"/>
<reference evidence="3 4" key="1">
    <citation type="submission" date="2019-01" db="EMBL/GenBank/DDBJ databases">
        <authorList>
            <person name="Chen W.-M."/>
        </authorList>
    </citation>
    <scope>NUCLEOTIDE SEQUENCE [LARGE SCALE GENOMIC DNA]</scope>
    <source>
        <strain evidence="3 4">CCP-7</strain>
    </source>
</reference>
<feature type="domain" description="GST N-terminal" evidence="1">
    <location>
        <begin position="2"/>
        <end position="81"/>
    </location>
</feature>
<dbReference type="InterPro" id="IPR004045">
    <property type="entry name" value="Glutathione_S-Trfase_N"/>
</dbReference>
<keyword evidence="4" id="KW-1185">Reference proteome</keyword>
<dbReference type="PROSITE" id="PS50405">
    <property type="entry name" value="GST_CTER"/>
    <property type="match status" value="1"/>
</dbReference>
<dbReference type="Pfam" id="PF13417">
    <property type="entry name" value="GST_N_3"/>
    <property type="match status" value="1"/>
</dbReference>
<dbReference type="Gene3D" id="1.20.1050.10">
    <property type="match status" value="1"/>
</dbReference>
<keyword evidence="3" id="KW-0808">Transferase</keyword>
<sequence length="199" mass="22548">MTEPVLYSFRRCPYAMRARLALLVSETAFELREVKLSAKPAEMLAASPKGTVPVLVLPDGQVIDQSIDIMRWALGRNDPEHWLDGDDDTLIAANDGAFKHHLDRYKYPERHGSDPAEHRAAAMDMLAVLEDRLSRQLWLCGASRSLTDAALMPFVRQFAATDQAWFDVQPLPGVQRWLGVQLASPLFERVMARHEVWRP</sequence>
<evidence type="ECO:0000259" key="1">
    <source>
        <dbReference type="PROSITE" id="PS50404"/>
    </source>
</evidence>
<dbReference type="EMBL" id="SACN01000001">
    <property type="protein sequence ID" value="RVT93950.1"/>
    <property type="molecule type" value="Genomic_DNA"/>
</dbReference>
<dbReference type="CDD" id="cd03196">
    <property type="entry name" value="GST_C_5"/>
    <property type="match status" value="1"/>
</dbReference>
<gene>
    <name evidence="3" type="ORF">EOD43_08845</name>
</gene>
<dbReference type="AlphaFoldDB" id="A0A437M8B3"/>
<name>A0A437M8B3_9SPHN</name>
<dbReference type="PROSITE" id="PS50404">
    <property type="entry name" value="GST_NTER"/>
    <property type="match status" value="1"/>
</dbReference>
<proteinExistence type="predicted"/>
<dbReference type="InterPro" id="IPR036282">
    <property type="entry name" value="Glutathione-S-Trfase_C_sf"/>
</dbReference>
<dbReference type="Pfam" id="PF13410">
    <property type="entry name" value="GST_C_2"/>
    <property type="match status" value="1"/>
</dbReference>
<comment type="caution">
    <text evidence="3">The sequence shown here is derived from an EMBL/GenBank/DDBJ whole genome shotgun (WGS) entry which is preliminary data.</text>
</comment>
<dbReference type="PANTHER" id="PTHR43968">
    <property type="match status" value="1"/>
</dbReference>
<dbReference type="CDD" id="cd03060">
    <property type="entry name" value="GST_N_Omega_like"/>
    <property type="match status" value="1"/>
</dbReference>
<feature type="domain" description="GST C-terminal" evidence="2">
    <location>
        <begin position="72"/>
        <end position="199"/>
    </location>
</feature>
<dbReference type="Gene3D" id="3.40.30.10">
    <property type="entry name" value="Glutaredoxin"/>
    <property type="match status" value="1"/>
</dbReference>
<dbReference type="RefSeq" id="WP_127743083.1">
    <property type="nucleotide sequence ID" value="NZ_SACN01000001.1"/>
</dbReference>
<accession>A0A437M8B3</accession>
<dbReference type="PANTHER" id="PTHR43968:SF6">
    <property type="entry name" value="GLUTATHIONE S-TRANSFERASE OMEGA"/>
    <property type="match status" value="1"/>
</dbReference>
<dbReference type="InterPro" id="IPR010987">
    <property type="entry name" value="Glutathione-S-Trfase_C-like"/>
</dbReference>
<dbReference type="SUPFAM" id="SSF47616">
    <property type="entry name" value="GST C-terminal domain-like"/>
    <property type="match status" value="1"/>
</dbReference>
<dbReference type="InterPro" id="IPR036249">
    <property type="entry name" value="Thioredoxin-like_sf"/>
</dbReference>
<dbReference type="InterPro" id="IPR050983">
    <property type="entry name" value="GST_Omega/HSP26"/>
</dbReference>
<dbReference type="Proteomes" id="UP000282971">
    <property type="component" value="Unassembled WGS sequence"/>
</dbReference>
<organism evidence="3 4">
    <name type="scientific">Sphingomonas crocodyli</name>
    <dbReference type="NCBI Taxonomy" id="1979270"/>
    <lineage>
        <taxon>Bacteria</taxon>
        <taxon>Pseudomonadati</taxon>
        <taxon>Pseudomonadota</taxon>
        <taxon>Alphaproteobacteria</taxon>
        <taxon>Sphingomonadales</taxon>
        <taxon>Sphingomonadaceae</taxon>
        <taxon>Sphingomonas</taxon>
    </lineage>
</organism>
<protein>
    <submittedName>
        <fullName evidence="3">Glutathione S-transferase</fullName>
    </submittedName>
</protein>
<evidence type="ECO:0000313" key="4">
    <source>
        <dbReference type="Proteomes" id="UP000282971"/>
    </source>
</evidence>